<keyword evidence="8" id="KW-1185">Reference proteome</keyword>
<dbReference type="Pfam" id="PF01842">
    <property type="entry name" value="ACT"/>
    <property type="match status" value="1"/>
</dbReference>
<evidence type="ECO:0000313" key="7">
    <source>
        <dbReference type="Proteomes" id="UP000013858"/>
    </source>
</evidence>
<dbReference type="InterPro" id="IPR000644">
    <property type="entry name" value="CBS_dom"/>
</dbReference>
<dbReference type="CDD" id="cd02116">
    <property type="entry name" value="ACT"/>
    <property type="match status" value="1"/>
</dbReference>
<proteinExistence type="predicted"/>
<feature type="domain" description="ACT" evidence="4">
    <location>
        <begin position="144"/>
        <end position="221"/>
    </location>
</feature>
<dbReference type="InterPro" id="IPR002912">
    <property type="entry name" value="ACT_dom"/>
</dbReference>
<evidence type="ECO:0000259" key="3">
    <source>
        <dbReference type="PROSITE" id="PS51371"/>
    </source>
</evidence>
<organism evidence="5 7">
    <name type="scientific">Enterococcus haemoperoxidus ATCC BAA-382</name>
    <dbReference type="NCBI Taxonomy" id="1158608"/>
    <lineage>
        <taxon>Bacteria</taxon>
        <taxon>Bacillati</taxon>
        <taxon>Bacillota</taxon>
        <taxon>Bacilli</taxon>
        <taxon>Lactobacillales</taxon>
        <taxon>Enterococcaceae</taxon>
        <taxon>Enterococcus</taxon>
    </lineage>
</organism>
<dbReference type="SUPFAM" id="SSF55021">
    <property type="entry name" value="ACT-like"/>
    <property type="match status" value="1"/>
</dbReference>
<dbReference type="CDD" id="cd04584">
    <property type="entry name" value="CBS_pair_AcuB_like"/>
    <property type="match status" value="1"/>
</dbReference>
<dbReference type="eggNOG" id="COG0517">
    <property type="taxonomic scope" value="Bacteria"/>
</dbReference>
<keyword evidence="1 2" id="KW-0129">CBS domain</keyword>
<feature type="domain" description="CBS" evidence="3">
    <location>
        <begin position="7"/>
        <end position="63"/>
    </location>
</feature>
<reference evidence="6 8" key="2">
    <citation type="submission" date="2013-03" db="EMBL/GenBank/DDBJ databases">
        <title>The Genome Sequence of Enterococcus haemoperoxidus BAA-382 (PacBio/Illumina hybrid assembly).</title>
        <authorList>
            <consortium name="The Broad Institute Genomics Platform"/>
            <consortium name="The Broad Institute Genome Sequencing Center for Infectious Disease"/>
            <person name="Earl A."/>
            <person name="Russ C."/>
            <person name="Gilmore M."/>
            <person name="Surin D."/>
            <person name="Walker B."/>
            <person name="Young S."/>
            <person name="Zeng Q."/>
            <person name="Gargeya S."/>
            <person name="Fitzgerald M."/>
            <person name="Haas B."/>
            <person name="Abouelleil A."/>
            <person name="Allen A.W."/>
            <person name="Alvarado L."/>
            <person name="Arachchi H.M."/>
            <person name="Berlin A.M."/>
            <person name="Chapman S.B."/>
            <person name="Gainer-Dewar J."/>
            <person name="Goldberg J."/>
            <person name="Griggs A."/>
            <person name="Gujja S."/>
            <person name="Hansen M."/>
            <person name="Howarth C."/>
            <person name="Imamovic A."/>
            <person name="Ireland A."/>
            <person name="Larimer J."/>
            <person name="McCowan C."/>
            <person name="Murphy C."/>
            <person name="Pearson M."/>
            <person name="Poon T.W."/>
            <person name="Priest M."/>
            <person name="Roberts A."/>
            <person name="Saif S."/>
            <person name="Shea T."/>
            <person name="Sisk P."/>
            <person name="Sykes S."/>
            <person name="Wortman J."/>
            <person name="Nusbaum C."/>
            <person name="Birren B."/>
        </authorList>
    </citation>
    <scope>NUCLEOTIDE SEQUENCE [LARGE SCALE GENOMIC DNA]</scope>
    <source>
        <strain evidence="6 8">ATCC BAA-382</strain>
    </source>
</reference>
<dbReference type="InterPro" id="IPR045865">
    <property type="entry name" value="ACT-like_dom_sf"/>
</dbReference>
<name>R2QVI0_9ENTE</name>
<dbReference type="InterPro" id="IPR046342">
    <property type="entry name" value="CBS_dom_sf"/>
</dbReference>
<dbReference type="SUPFAM" id="SSF54631">
    <property type="entry name" value="CBS-domain pair"/>
    <property type="match status" value="1"/>
</dbReference>
<gene>
    <name evidence="6" type="ORF">I583_01869</name>
    <name evidence="5" type="ORF">UAW_00543</name>
</gene>
<dbReference type="PROSITE" id="PS51671">
    <property type="entry name" value="ACT"/>
    <property type="match status" value="1"/>
</dbReference>
<dbReference type="PANTHER" id="PTHR43080">
    <property type="entry name" value="CBS DOMAIN-CONTAINING PROTEIN CBSX3, MITOCHONDRIAL"/>
    <property type="match status" value="1"/>
</dbReference>
<feature type="domain" description="CBS" evidence="3">
    <location>
        <begin position="81"/>
        <end position="140"/>
    </location>
</feature>
<dbReference type="PATRIC" id="fig|1158608.3.peg.523"/>
<dbReference type="Proteomes" id="UP000013858">
    <property type="component" value="Unassembled WGS sequence"/>
</dbReference>
<dbReference type="EMBL" id="AJAR01000010">
    <property type="protein sequence ID" value="EOH99393.1"/>
    <property type="molecule type" value="Genomic_DNA"/>
</dbReference>
<dbReference type="EMBL" id="ASVY01000002">
    <property type="protein sequence ID" value="EOT62866.1"/>
    <property type="molecule type" value="Genomic_DNA"/>
</dbReference>
<dbReference type="RefSeq" id="WP_010760755.1">
    <property type="nucleotide sequence ID" value="NZ_KB946315.1"/>
</dbReference>
<evidence type="ECO:0000259" key="4">
    <source>
        <dbReference type="PROSITE" id="PS51671"/>
    </source>
</evidence>
<dbReference type="InterPro" id="IPR051257">
    <property type="entry name" value="Diverse_CBS-Domain"/>
</dbReference>
<dbReference type="SMART" id="SM00116">
    <property type="entry name" value="CBS"/>
    <property type="match status" value="2"/>
</dbReference>
<evidence type="ECO:0000256" key="1">
    <source>
        <dbReference type="ARBA" id="ARBA00023122"/>
    </source>
</evidence>
<sequence>MSVSDFMTRNLVVAQPEMKIFDAVDLMKKNNIHRLPVVKKEQVIGLITEGTIQSALPSKATSLSVYEVNYLLNKTTVADIMVKDVQTIKPEASLEDGIFKMRQNNIGVLPVVDVNKKLVGIITNNDIFDAFLKITGYNDGGTRVQLRIPEDHKGILASITKLLADNNFSILTVVVNRKELETIIELQIESRETQQIEKILKEANYDVFETTFISKKITKTE</sequence>
<dbReference type="Proteomes" id="UP000014197">
    <property type="component" value="Unassembled WGS sequence"/>
</dbReference>
<dbReference type="OrthoDB" id="9802114at2"/>
<evidence type="ECO:0000256" key="2">
    <source>
        <dbReference type="PROSITE-ProRule" id="PRU00703"/>
    </source>
</evidence>
<dbReference type="STRING" id="155618.RV06_GL002003"/>
<dbReference type="PANTHER" id="PTHR43080:SF2">
    <property type="entry name" value="CBS DOMAIN-CONTAINING PROTEIN"/>
    <property type="match status" value="1"/>
</dbReference>
<evidence type="ECO:0000313" key="5">
    <source>
        <dbReference type="EMBL" id="EOH99393.1"/>
    </source>
</evidence>
<dbReference type="Gene3D" id="3.10.580.10">
    <property type="entry name" value="CBS-domain"/>
    <property type="match status" value="1"/>
</dbReference>
<dbReference type="Pfam" id="PF00571">
    <property type="entry name" value="CBS"/>
    <property type="match status" value="2"/>
</dbReference>
<comment type="caution">
    <text evidence="5">The sequence shown here is derived from an EMBL/GenBank/DDBJ whole genome shotgun (WGS) entry which is preliminary data.</text>
</comment>
<evidence type="ECO:0000313" key="6">
    <source>
        <dbReference type="EMBL" id="EOT62866.1"/>
    </source>
</evidence>
<dbReference type="Gene3D" id="3.30.70.260">
    <property type="match status" value="1"/>
</dbReference>
<reference evidence="5 7" key="1">
    <citation type="submission" date="2013-02" db="EMBL/GenBank/DDBJ databases">
        <title>The Genome Sequence of Enterococcus haemoperoxidus BAA-382.</title>
        <authorList>
            <consortium name="The Broad Institute Genome Sequencing Platform"/>
            <consortium name="The Broad Institute Genome Sequencing Center for Infectious Disease"/>
            <person name="Earl A.M."/>
            <person name="Gilmore M.S."/>
            <person name="Lebreton F."/>
            <person name="Walker B."/>
            <person name="Young S.K."/>
            <person name="Zeng Q."/>
            <person name="Gargeya S."/>
            <person name="Fitzgerald M."/>
            <person name="Haas B."/>
            <person name="Abouelleil A."/>
            <person name="Alvarado L."/>
            <person name="Arachchi H.M."/>
            <person name="Berlin A.M."/>
            <person name="Chapman S.B."/>
            <person name="Dewar J."/>
            <person name="Goldberg J."/>
            <person name="Griggs A."/>
            <person name="Gujja S."/>
            <person name="Hansen M."/>
            <person name="Howarth C."/>
            <person name="Imamovic A."/>
            <person name="Larimer J."/>
            <person name="McCowan C."/>
            <person name="Murphy C."/>
            <person name="Neiman D."/>
            <person name="Pearson M."/>
            <person name="Priest M."/>
            <person name="Roberts A."/>
            <person name="Saif S."/>
            <person name="Shea T."/>
            <person name="Sisk P."/>
            <person name="Sykes S."/>
            <person name="Wortman J."/>
            <person name="Nusbaum C."/>
            <person name="Birren B."/>
        </authorList>
    </citation>
    <scope>NUCLEOTIDE SEQUENCE [LARGE SCALE GENOMIC DNA]</scope>
    <source>
        <strain evidence="5 7">ATCC BAA-382</strain>
    </source>
</reference>
<protein>
    <recommendedName>
        <fullName evidence="9">CBS domain-containing protein</fullName>
    </recommendedName>
</protein>
<accession>R2QVI0</accession>
<dbReference type="PROSITE" id="PS51371">
    <property type="entry name" value="CBS"/>
    <property type="match status" value="2"/>
</dbReference>
<evidence type="ECO:0008006" key="9">
    <source>
        <dbReference type="Google" id="ProtNLM"/>
    </source>
</evidence>
<dbReference type="AlphaFoldDB" id="R2QVI0"/>
<evidence type="ECO:0000313" key="8">
    <source>
        <dbReference type="Proteomes" id="UP000014197"/>
    </source>
</evidence>